<organism evidence="1 2">
    <name type="scientific">Haloquadratum walsbyi J07HQW1</name>
    <dbReference type="NCBI Taxonomy" id="1238424"/>
    <lineage>
        <taxon>Archaea</taxon>
        <taxon>Methanobacteriati</taxon>
        <taxon>Methanobacteriota</taxon>
        <taxon>Stenosarchaea group</taxon>
        <taxon>Halobacteria</taxon>
        <taxon>Halobacteriales</taxon>
        <taxon>Haloferacaceae</taxon>
        <taxon>Haloquadratum</taxon>
    </lineage>
</organism>
<evidence type="ECO:0000313" key="2">
    <source>
        <dbReference type="Proteomes" id="UP000030649"/>
    </source>
</evidence>
<protein>
    <submittedName>
        <fullName evidence="1">Uncharacterized protein</fullName>
    </submittedName>
</protein>
<evidence type="ECO:0000313" key="1">
    <source>
        <dbReference type="EMBL" id="ERG92742.1"/>
    </source>
</evidence>
<dbReference type="AlphaFoldDB" id="U1PGI8"/>
<sequence length="139" mass="15500">MADLLLIYDGRNSLFRIGARQAARVSDGIRFIPWQASITQEFFQAQFGDHLFAFVLINPEADRVHAGGETVRHLLRERGAPRSVATVLEHIYQIIGDPFGRVVHGRAPADIDGTFPIDENARPHVKAIQRECSLGSCHN</sequence>
<gene>
    <name evidence="1" type="ORF">J07HQW1_02789</name>
</gene>
<dbReference type="EMBL" id="KE356560">
    <property type="protein sequence ID" value="ERG92742.1"/>
    <property type="molecule type" value="Genomic_DNA"/>
</dbReference>
<reference evidence="1 2" key="1">
    <citation type="journal article" date="2013" name="PLoS ONE">
        <title>Assembly-driven community genomics of a hypersaline microbial ecosystem.</title>
        <authorList>
            <person name="Podell S."/>
            <person name="Ugalde J.A."/>
            <person name="Narasingarao P."/>
            <person name="Banfield J.F."/>
            <person name="Heidelberg K.B."/>
            <person name="Allen E.E."/>
        </authorList>
    </citation>
    <scope>NUCLEOTIDE SEQUENCE [LARGE SCALE GENOMIC DNA]</scope>
    <source>
        <strain evidence="2">J07HQW1</strain>
    </source>
</reference>
<dbReference type="HOGENOM" id="CLU_119852_0_0_2"/>
<dbReference type="Proteomes" id="UP000030649">
    <property type="component" value="Unassembled WGS sequence"/>
</dbReference>
<proteinExistence type="predicted"/>
<name>U1PGI8_9EURY</name>
<accession>U1PGI8</accession>